<comment type="subcellular location">
    <subcellularLocation>
        <location evidence="1">Secreted</location>
    </subcellularLocation>
</comment>
<keyword evidence="4" id="KW-0372">Hormone</keyword>
<evidence type="ECO:0000313" key="9">
    <source>
        <dbReference type="Proteomes" id="UP001408789"/>
    </source>
</evidence>
<dbReference type="GO" id="GO:0019722">
    <property type="term" value="P:calcium-mediated signaling"/>
    <property type="evidence" value="ECO:0007669"/>
    <property type="project" value="TreeGrafter"/>
</dbReference>
<keyword evidence="6" id="KW-1015">Disulfide bond</keyword>
<evidence type="ECO:0008006" key="10">
    <source>
        <dbReference type="Google" id="ProtNLM"/>
    </source>
</evidence>
<keyword evidence="9" id="KW-1185">Reference proteome</keyword>
<comment type="caution">
    <text evidence="8">The sequence shown here is derived from an EMBL/GenBank/DDBJ whole genome shotgun (WGS) entry which is preliminary data.</text>
</comment>
<feature type="chain" id="PRO_5042881095" description="Rapid alkalinization factor-like" evidence="7">
    <location>
        <begin position="30"/>
        <end position="135"/>
    </location>
</feature>
<evidence type="ECO:0000256" key="2">
    <source>
        <dbReference type="ARBA" id="ARBA00009178"/>
    </source>
</evidence>
<keyword evidence="3" id="KW-0964">Secreted</keyword>
<feature type="signal peptide" evidence="7">
    <location>
        <begin position="1"/>
        <end position="29"/>
    </location>
</feature>
<dbReference type="GO" id="GO:0005179">
    <property type="term" value="F:hormone activity"/>
    <property type="evidence" value="ECO:0007669"/>
    <property type="project" value="UniProtKB-KW"/>
</dbReference>
<accession>A0AAP0DMT5</accession>
<dbReference type="PANTHER" id="PTHR33136:SF107">
    <property type="entry name" value="RAPID ALKALINIZATION FACTOR"/>
    <property type="match status" value="1"/>
</dbReference>
<dbReference type="AlphaFoldDB" id="A0AAP0DMT5"/>
<dbReference type="PANTHER" id="PTHR33136">
    <property type="entry name" value="RAPID ALKALINIZATION FACTOR-LIKE"/>
    <property type="match status" value="1"/>
</dbReference>
<dbReference type="GO" id="GO:0009506">
    <property type="term" value="C:plasmodesma"/>
    <property type="evidence" value="ECO:0007669"/>
    <property type="project" value="TreeGrafter"/>
</dbReference>
<evidence type="ECO:0000256" key="1">
    <source>
        <dbReference type="ARBA" id="ARBA00004613"/>
    </source>
</evidence>
<evidence type="ECO:0000256" key="4">
    <source>
        <dbReference type="ARBA" id="ARBA00022702"/>
    </source>
</evidence>
<evidence type="ECO:0000256" key="7">
    <source>
        <dbReference type="SAM" id="SignalP"/>
    </source>
</evidence>
<gene>
    <name evidence="8" type="ORF">SSX86_006101</name>
</gene>
<evidence type="ECO:0000256" key="3">
    <source>
        <dbReference type="ARBA" id="ARBA00022525"/>
    </source>
</evidence>
<evidence type="ECO:0000256" key="6">
    <source>
        <dbReference type="ARBA" id="ARBA00023157"/>
    </source>
</evidence>
<keyword evidence="5 7" id="KW-0732">Signal</keyword>
<organism evidence="8 9">
    <name type="scientific">Deinandra increscens subsp. villosa</name>
    <dbReference type="NCBI Taxonomy" id="3103831"/>
    <lineage>
        <taxon>Eukaryota</taxon>
        <taxon>Viridiplantae</taxon>
        <taxon>Streptophyta</taxon>
        <taxon>Embryophyta</taxon>
        <taxon>Tracheophyta</taxon>
        <taxon>Spermatophyta</taxon>
        <taxon>Magnoliopsida</taxon>
        <taxon>eudicotyledons</taxon>
        <taxon>Gunneridae</taxon>
        <taxon>Pentapetalae</taxon>
        <taxon>asterids</taxon>
        <taxon>campanulids</taxon>
        <taxon>Asterales</taxon>
        <taxon>Asteraceae</taxon>
        <taxon>Asteroideae</taxon>
        <taxon>Heliantheae alliance</taxon>
        <taxon>Madieae</taxon>
        <taxon>Madiinae</taxon>
        <taxon>Deinandra</taxon>
    </lineage>
</organism>
<dbReference type="Proteomes" id="UP001408789">
    <property type="component" value="Unassembled WGS sequence"/>
</dbReference>
<proteinExistence type="inferred from homology"/>
<evidence type="ECO:0000313" key="8">
    <source>
        <dbReference type="EMBL" id="KAK9077764.1"/>
    </source>
</evidence>
<evidence type="ECO:0000256" key="5">
    <source>
        <dbReference type="ARBA" id="ARBA00022729"/>
    </source>
</evidence>
<dbReference type="GO" id="GO:0005576">
    <property type="term" value="C:extracellular region"/>
    <property type="evidence" value="ECO:0007669"/>
    <property type="project" value="UniProtKB-SubCell"/>
</dbReference>
<dbReference type="InterPro" id="IPR008801">
    <property type="entry name" value="RALF"/>
</dbReference>
<reference evidence="8 9" key="1">
    <citation type="submission" date="2024-04" db="EMBL/GenBank/DDBJ databases">
        <title>The reference genome of an endangered Asteraceae, Deinandra increscens subsp. villosa, native to the Central Coast of California.</title>
        <authorList>
            <person name="Guilliams M."/>
            <person name="Hasenstab-Lehman K."/>
            <person name="Meyer R."/>
            <person name="Mcevoy S."/>
        </authorList>
    </citation>
    <scope>NUCLEOTIDE SEQUENCE [LARGE SCALE GENOMIC DNA]</scope>
    <source>
        <tissue evidence="8">Leaf</tissue>
    </source>
</reference>
<sequence>MSKSAGLLVISAVFLLVHMISLSFPAVHAASTGGDHRTGWFPATTPSVAGGCRGSVAECLAEGGDLEDTDDMELLMDSESSRRILATNSRYISYGALSKNNVPCSRRGASYYNCRSGGQANPYSRGCSTITRCRR</sequence>
<dbReference type="EMBL" id="JBCNJP010000007">
    <property type="protein sequence ID" value="KAK9077764.1"/>
    <property type="molecule type" value="Genomic_DNA"/>
</dbReference>
<comment type="similarity">
    <text evidence="2">Belongs to the plant rapid alkalinization factor (RALF) family.</text>
</comment>
<dbReference type="Pfam" id="PF05498">
    <property type="entry name" value="RALF"/>
    <property type="match status" value="1"/>
</dbReference>
<protein>
    <recommendedName>
        <fullName evidence="10">Rapid alkalinization factor-like</fullName>
    </recommendedName>
</protein>
<name>A0AAP0DMT5_9ASTR</name>